<keyword evidence="2" id="KW-1185">Reference proteome</keyword>
<gene>
    <name evidence="1" type="ORF">MERR_LOCUS30757</name>
</gene>
<protein>
    <submittedName>
        <fullName evidence="1">Uncharacterized protein</fullName>
    </submittedName>
</protein>
<name>A0A6D2JTI0_9BRAS</name>
<proteinExistence type="predicted"/>
<dbReference type="EMBL" id="CACVBM020001282">
    <property type="protein sequence ID" value="CAA7043522.1"/>
    <property type="molecule type" value="Genomic_DNA"/>
</dbReference>
<dbReference type="Proteomes" id="UP000467841">
    <property type="component" value="Unassembled WGS sequence"/>
</dbReference>
<evidence type="ECO:0000313" key="1">
    <source>
        <dbReference type="EMBL" id="CAA7043522.1"/>
    </source>
</evidence>
<reference evidence="1" key="1">
    <citation type="submission" date="2020-01" db="EMBL/GenBank/DDBJ databases">
        <authorList>
            <person name="Mishra B."/>
        </authorList>
    </citation>
    <scope>NUCLEOTIDE SEQUENCE [LARGE SCALE GENOMIC DNA]</scope>
</reference>
<comment type="caution">
    <text evidence="1">The sequence shown here is derived from an EMBL/GenBank/DDBJ whole genome shotgun (WGS) entry which is preliminary data.</text>
</comment>
<organism evidence="1 2">
    <name type="scientific">Microthlaspi erraticum</name>
    <dbReference type="NCBI Taxonomy" id="1685480"/>
    <lineage>
        <taxon>Eukaryota</taxon>
        <taxon>Viridiplantae</taxon>
        <taxon>Streptophyta</taxon>
        <taxon>Embryophyta</taxon>
        <taxon>Tracheophyta</taxon>
        <taxon>Spermatophyta</taxon>
        <taxon>Magnoliopsida</taxon>
        <taxon>eudicotyledons</taxon>
        <taxon>Gunneridae</taxon>
        <taxon>Pentapetalae</taxon>
        <taxon>rosids</taxon>
        <taxon>malvids</taxon>
        <taxon>Brassicales</taxon>
        <taxon>Brassicaceae</taxon>
        <taxon>Coluteocarpeae</taxon>
        <taxon>Microthlaspi</taxon>
    </lineage>
</organism>
<dbReference type="AlphaFoldDB" id="A0A6D2JTI0"/>
<evidence type="ECO:0000313" key="2">
    <source>
        <dbReference type="Proteomes" id="UP000467841"/>
    </source>
</evidence>
<sequence>MVEWKQAERRRDREVTRSAAVHHHRVHLNPKQYMIYLQYFPSRLSVKILNAQLGQQILKWLTAKRLSKNIYELFFGTNMIGDNDSLLNRIPNSMTILLDMFGAFVEDKVRGNVNSCFVVTEQASWLRLIKFLDQQEHVGRYLQYWCCFFTGKVSLSNPLLS</sequence>
<accession>A0A6D2JTI0</accession>